<feature type="region of interest" description="Disordered" evidence="1">
    <location>
        <begin position="285"/>
        <end position="308"/>
    </location>
</feature>
<dbReference type="Gene3D" id="3.10.350.10">
    <property type="entry name" value="LysM domain"/>
    <property type="match status" value="1"/>
</dbReference>
<name>A0A366Y3K0_9BACI</name>
<sequence>MSYDQGSNLRFSIEESIWLKKGHEIADILAISLEPNIVVEEHGEYVSVRGTLQLEGEFQSKDQQNVQEDSTIDSFFSNQMSYRSIHEVSVNEEGTAEFKHRFPVDITIPLSRVNNLDEIFVTVESFDYAIPNHHCLQLTADLAISGIQEEAKKTQPTYETVDTVEEEIRNEEDEPLEDEEVEEYLQNDDYYEEEFNHETTHTAPLFEVEVRKEEADILPFNQEVEEERNQDVDPQVPQIEVKSNIHALNPKEEEEQPFSSLKNLSEQHINIQPRKEEREEIAAQEEAAVEEIEPSASKNEAPPESHREENALYLTKILAREEEEFAKLRMCIAQPGETLSTIAERYEVSLSNLLRINSLEKEEIKEGQILYIPQSAGK</sequence>
<dbReference type="NCBIfam" id="TIGR02907">
    <property type="entry name" value="spore_VI_D"/>
    <property type="match status" value="1"/>
</dbReference>
<dbReference type="InterPro" id="IPR018392">
    <property type="entry name" value="LysM"/>
</dbReference>
<dbReference type="Pfam" id="PF20918">
    <property type="entry name" value="SPOCS_spoVID-N"/>
    <property type="match status" value="1"/>
</dbReference>
<dbReference type="InterPro" id="IPR048862">
    <property type="entry name" value="SPOCS_spoVID_N"/>
</dbReference>
<evidence type="ECO:0000313" key="3">
    <source>
        <dbReference type="EMBL" id="RBW71579.1"/>
    </source>
</evidence>
<dbReference type="PROSITE" id="PS51782">
    <property type="entry name" value="LYSM"/>
    <property type="match status" value="1"/>
</dbReference>
<organism evidence="3 4">
    <name type="scientific">Bacillus taeanensis</name>
    <dbReference type="NCBI Taxonomy" id="273032"/>
    <lineage>
        <taxon>Bacteria</taxon>
        <taxon>Bacillati</taxon>
        <taxon>Bacillota</taxon>
        <taxon>Bacilli</taxon>
        <taxon>Bacillales</taxon>
        <taxon>Bacillaceae</taxon>
        <taxon>Bacillus</taxon>
    </lineage>
</organism>
<dbReference type="Proteomes" id="UP000253314">
    <property type="component" value="Unassembled WGS sequence"/>
</dbReference>
<dbReference type="OrthoDB" id="2966368at2"/>
<proteinExistence type="predicted"/>
<protein>
    <submittedName>
        <fullName evidence="3">Stage VI sporulation protein D</fullName>
    </submittedName>
</protein>
<dbReference type="Pfam" id="PF01476">
    <property type="entry name" value="LysM"/>
    <property type="match status" value="1"/>
</dbReference>
<reference evidence="3 4" key="1">
    <citation type="submission" date="2018-07" db="EMBL/GenBank/DDBJ databases">
        <title>Lottiidibacillus patelloidae gen. nov., sp. nov., isolated from the intestinal tract of a marine limpet and the reclassification of B. taeanensis BH030017T, B. algicola KMM 3737T and B. hwajinpoensis SW-72T as genus Lottiidibacillus.</title>
        <authorList>
            <person name="Liu R."/>
            <person name="Huang Z."/>
        </authorList>
    </citation>
    <scope>NUCLEOTIDE SEQUENCE [LARGE SCALE GENOMIC DNA]</scope>
    <source>
        <strain evidence="3 4">BH030017</strain>
    </source>
</reference>
<dbReference type="SUPFAM" id="SSF54106">
    <property type="entry name" value="LysM domain"/>
    <property type="match status" value="1"/>
</dbReference>
<evidence type="ECO:0000259" key="2">
    <source>
        <dbReference type="PROSITE" id="PS51782"/>
    </source>
</evidence>
<keyword evidence="4" id="KW-1185">Reference proteome</keyword>
<evidence type="ECO:0000313" key="4">
    <source>
        <dbReference type="Proteomes" id="UP000253314"/>
    </source>
</evidence>
<comment type="caution">
    <text evidence="3">The sequence shown here is derived from an EMBL/GenBank/DDBJ whole genome shotgun (WGS) entry which is preliminary data.</text>
</comment>
<dbReference type="SMART" id="SM00257">
    <property type="entry name" value="LysM"/>
    <property type="match status" value="1"/>
</dbReference>
<accession>A0A366Y3K0</accession>
<dbReference type="InterPro" id="IPR014256">
    <property type="entry name" value="Spore_VI_D"/>
</dbReference>
<feature type="domain" description="LysM" evidence="2">
    <location>
        <begin position="329"/>
        <end position="372"/>
    </location>
</feature>
<dbReference type="AlphaFoldDB" id="A0A366Y3K0"/>
<dbReference type="EMBL" id="QOCW01000001">
    <property type="protein sequence ID" value="RBW71579.1"/>
    <property type="molecule type" value="Genomic_DNA"/>
</dbReference>
<dbReference type="CDD" id="cd00118">
    <property type="entry name" value="LysM"/>
    <property type="match status" value="1"/>
</dbReference>
<dbReference type="InterPro" id="IPR036779">
    <property type="entry name" value="LysM_dom_sf"/>
</dbReference>
<dbReference type="RefSeq" id="WP_113804281.1">
    <property type="nucleotide sequence ID" value="NZ_QOCW01000001.1"/>
</dbReference>
<gene>
    <name evidence="3" type="primary">spoVID</name>
    <name evidence="3" type="ORF">DS031_02190</name>
</gene>
<evidence type="ECO:0000256" key="1">
    <source>
        <dbReference type="SAM" id="MobiDB-lite"/>
    </source>
</evidence>